<accession>A0A0L0C8V0</accession>
<protein>
    <submittedName>
        <fullName evidence="1">Uncharacterized protein</fullName>
    </submittedName>
</protein>
<organism evidence="1 2">
    <name type="scientific">Lucilia cuprina</name>
    <name type="common">Green bottle fly</name>
    <name type="synonym">Australian sheep blowfly</name>
    <dbReference type="NCBI Taxonomy" id="7375"/>
    <lineage>
        <taxon>Eukaryota</taxon>
        <taxon>Metazoa</taxon>
        <taxon>Ecdysozoa</taxon>
        <taxon>Arthropoda</taxon>
        <taxon>Hexapoda</taxon>
        <taxon>Insecta</taxon>
        <taxon>Pterygota</taxon>
        <taxon>Neoptera</taxon>
        <taxon>Endopterygota</taxon>
        <taxon>Diptera</taxon>
        <taxon>Brachycera</taxon>
        <taxon>Muscomorpha</taxon>
        <taxon>Oestroidea</taxon>
        <taxon>Calliphoridae</taxon>
        <taxon>Luciliinae</taxon>
        <taxon>Lucilia</taxon>
    </lineage>
</organism>
<comment type="caution">
    <text evidence="1">The sequence shown here is derived from an EMBL/GenBank/DDBJ whole genome shotgun (WGS) entry which is preliminary data.</text>
</comment>
<dbReference type="Proteomes" id="UP000037069">
    <property type="component" value="Unassembled WGS sequence"/>
</dbReference>
<evidence type="ECO:0000313" key="1">
    <source>
        <dbReference type="EMBL" id="KNC28701.1"/>
    </source>
</evidence>
<evidence type="ECO:0000313" key="2">
    <source>
        <dbReference type="Proteomes" id="UP000037069"/>
    </source>
</evidence>
<proteinExistence type="predicted"/>
<name>A0A0L0C8V0_LUCCU</name>
<dbReference type="EMBL" id="JRES01000753">
    <property type="protein sequence ID" value="KNC28701.1"/>
    <property type="molecule type" value="Genomic_DNA"/>
</dbReference>
<gene>
    <name evidence="1" type="ORF">FF38_09422</name>
</gene>
<dbReference type="AlphaFoldDB" id="A0A0L0C8V0"/>
<keyword evidence="2" id="KW-1185">Reference proteome</keyword>
<reference evidence="1 2" key="1">
    <citation type="journal article" date="2015" name="Nat. Commun.">
        <title>Lucilia cuprina genome unlocks parasitic fly biology to underpin future interventions.</title>
        <authorList>
            <person name="Anstead C.A."/>
            <person name="Korhonen P.K."/>
            <person name="Young N.D."/>
            <person name="Hall R.S."/>
            <person name="Jex A.R."/>
            <person name="Murali S.C."/>
            <person name="Hughes D.S."/>
            <person name="Lee S.F."/>
            <person name="Perry T."/>
            <person name="Stroehlein A.J."/>
            <person name="Ansell B.R."/>
            <person name="Breugelmans B."/>
            <person name="Hofmann A."/>
            <person name="Qu J."/>
            <person name="Dugan S."/>
            <person name="Lee S.L."/>
            <person name="Chao H."/>
            <person name="Dinh H."/>
            <person name="Han Y."/>
            <person name="Doddapaneni H.V."/>
            <person name="Worley K.C."/>
            <person name="Muzny D.M."/>
            <person name="Ioannidis P."/>
            <person name="Waterhouse R.M."/>
            <person name="Zdobnov E.M."/>
            <person name="James P.J."/>
            <person name="Bagnall N.H."/>
            <person name="Kotze A.C."/>
            <person name="Gibbs R.A."/>
            <person name="Richards S."/>
            <person name="Batterham P."/>
            <person name="Gasser R.B."/>
        </authorList>
    </citation>
    <scope>NUCLEOTIDE SEQUENCE [LARGE SCALE GENOMIC DNA]</scope>
    <source>
        <strain evidence="1 2">LS</strain>
        <tissue evidence="1">Full body</tissue>
    </source>
</reference>
<sequence length="100" mass="12054">MIFNKLYCIFSRILDVGQLVLIKAMPSHGQILVLIFCFLNLLNMTESQFWEITEQEESGSSEHWLPSNFYSKINHQYLLYYRRGEIYLLRNYVFEKAKYD</sequence>